<dbReference type="EMBL" id="HBFQ01056732">
    <property type="protein sequence ID" value="CAD8865870.1"/>
    <property type="molecule type" value="Transcribed_RNA"/>
</dbReference>
<proteinExistence type="predicted"/>
<dbReference type="SUPFAM" id="SSF55729">
    <property type="entry name" value="Acyl-CoA N-acyltransferases (Nat)"/>
    <property type="match status" value="1"/>
</dbReference>
<dbReference type="Pfam" id="PF00583">
    <property type="entry name" value="Acetyltransf_1"/>
    <property type="match status" value="1"/>
</dbReference>
<dbReference type="AlphaFoldDB" id="A0A7S1FHB0"/>
<feature type="domain" description="N-acetyltransferase" evidence="3">
    <location>
        <begin position="74"/>
        <end position="216"/>
    </location>
</feature>
<protein>
    <recommendedName>
        <fullName evidence="3">N-acetyltransferase domain-containing protein</fullName>
    </recommendedName>
</protein>
<evidence type="ECO:0000313" key="4">
    <source>
        <dbReference type="EMBL" id="CAD8865870.1"/>
    </source>
</evidence>
<accession>A0A7S1FHB0</accession>
<dbReference type="CDD" id="cd04301">
    <property type="entry name" value="NAT_SF"/>
    <property type="match status" value="1"/>
</dbReference>
<keyword evidence="1" id="KW-0808">Transferase</keyword>
<dbReference type="PANTHER" id="PTHR43420">
    <property type="entry name" value="ACETYLTRANSFERASE"/>
    <property type="match status" value="1"/>
</dbReference>
<sequence length="224" mass="25011">MSQHQENEISVLGMRLIEEVSKCGREADNASDEATTAAPGSPREILSEVNSLIIEGVPSKNSLLLMHGVAVHGPHEDPGLPALIRQARSLSDAALGRDCLQDITKKSHWKLTLLTTQDLSLLCGFIVLKVVNGCLSIADIAVNETFRRHGFGKMLMEDALKTAKKRGDVYEVCLSALPTAVRFYQRLGFKSFDDIKIETNQENLIEGQVYMEKKLRQRPRQRRR</sequence>
<organism evidence="4">
    <name type="scientific">Noctiluca scintillans</name>
    <name type="common">Sea sparkle</name>
    <name type="synonym">Red tide dinoflagellate</name>
    <dbReference type="NCBI Taxonomy" id="2966"/>
    <lineage>
        <taxon>Eukaryota</taxon>
        <taxon>Sar</taxon>
        <taxon>Alveolata</taxon>
        <taxon>Dinophyceae</taxon>
        <taxon>Noctilucales</taxon>
        <taxon>Noctilucaceae</taxon>
        <taxon>Noctiluca</taxon>
    </lineage>
</organism>
<dbReference type="InterPro" id="IPR050680">
    <property type="entry name" value="YpeA/RimI_acetyltransf"/>
</dbReference>
<gene>
    <name evidence="4" type="ORF">NSCI0253_LOCUS40225</name>
</gene>
<reference evidence="4" key="1">
    <citation type="submission" date="2021-01" db="EMBL/GenBank/DDBJ databases">
        <authorList>
            <person name="Corre E."/>
            <person name="Pelletier E."/>
            <person name="Niang G."/>
            <person name="Scheremetjew M."/>
            <person name="Finn R."/>
            <person name="Kale V."/>
            <person name="Holt S."/>
            <person name="Cochrane G."/>
            <person name="Meng A."/>
            <person name="Brown T."/>
            <person name="Cohen L."/>
        </authorList>
    </citation>
    <scope>NUCLEOTIDE SEQUENCE</scope>
</reference>
<dbReference type="Gene3D" id="3.40.630.30">
    <property type="match status" value="1"/>
</dbReference>
<evidence type="ECO:0000256" key="2">
    <source>
        <dbReference type="ARBA" id="ARBA00023315"/>
    </source>
</evidence>
<keyword evidence="2" id="KW-0012">Acyltransferase</keyword>
<dbReference type="InterPro" id="IPR000182">
    <property type="entry name" value="GNAT_dom"/>
</dbReference>
<dbReference type="GO" id="GO:0016747">
    <property type="term" value="F:acyltransferase activity, transferring groups other than amino-acyl groups"/>
    <property type="evidence" value="ECO:0007669"/>
    <property type="project" value="InterPro"/>
</dbReference>
<dbReference type="PROSITE" id="PS51186">
    <property type="entry name" value="GNAT"/>
    <property type="match status" value="1"/>
</dbReference>
<dbReference type="InterPro" id="IPR016181">
    <property type="entry name" value="Acyl_CoA_acyltransferase"/>
</dbReference>
<name>A0A7S1FHB0_NOCSC</name>
<evidence type="ECO:0000256" key="1">
    <source>
        <dbReference type="ARBA" id="ARBA00022679"/>
    </source>
</evidence>
<evidence type="ECO:0000259" key="3">
    <source>
        <dbReference type="PROSITE" id="PS51186"/>
    </source>
</evidence>